<dbReference type="InterPro" id="IPR032816">
    <property type="entry name" value="VTT_dom"/>
</dbReference>
<feature type="domain" description="VTT" evidence="2">
    <location>
        <begin position="19"/>
        <end position="119"/>
    </location>
</feature>
<feature type="transmembrane region" description="Helical" evidence="1">
    <location>
        <begin position="100"/>
        <end position="123"/>
    </location>
</feature>
<keyword evidence="1" id="KW-0812">Transmembrane</keyword>
<dbReference type="EMBL" id="JBHUFZ010000016">
    <property type="protein sequence ID" value="MFD1890004.1"/>
    <property type="molecule type" value="Genomic_DNA"/>
</dbReference>
<organism evidence="3 4">
    <name type="scientific">Luteococcus peritonei</name>
    <dbReference type="NCBI Taxonomy" id="88874"/>
    <lineage>
        <taxon>Bacteria</taxon>
        <taxon>Bacillati</taxon>
        <taxon>Actinomycetota</taxon>
        <taxon>Actinomycetes</taxon>
        <taxon>Propionibacteriales</taxon>
        <taxon>Propionibacteriaceae</taxon>
        <taxon>Luteococcus</taxon>
    </lineage>
</organism>
<dbReference type="RefSeq" id="WP_343872953.1">
    <property type="nucleotide sequence ID" value="NZ_BAAAIX010000013.1"/>
</dbReference>
<proteinExistence type="predicted"/>
<keyword evidence="4" id="KW-1185">Reference proteome</keyword>
<evidence type="ECO:0000313" key="3">
    <source>
        <dbReference type="EMBL" id="MFD1890004.1"/>
    </source>
</evidence>
<sequence length="165" mass="17926">MSEQWWNPMSWEAPFAAVAGALFVIVTLRAGATYAIGRLLRRGGEHSRGAQLMHRPGFVHATERLNRWGAPAVSLSFLTVGLQTMVNLAAGFTRMPLQRYLPALVVGCIAWACIYATAGFIGISAAVRLYQVHPALAWGLGLLVVSGLVLFWRSQRLAAPQPPTD</sequence>
<dbReference type="Pfam" id="PF09335">
    <property type="entry name" value="VTT_dom"/>
    <property type="match status" value="1"/>
</dbReference>
<accession>A0ABW4RVB9</accession>
<feature type="transmembrane region" description="Helical" evidence="1">
    <location>
        <begin position="15"/>
        <end position="36"/>
    </location>
</feature>
<comment type="caution">
    <text evidence="3">The sequence shown here is derived from an EMBL/GenBank/DDBJ whole genome shotgun (WGS) entry which is preliminary data.</text>
</comment>
<evidence type="ECO:0000259" key="2">
    <source>
        <dbReference type="Pfam" id="PF09335"/>
    </source>
</evidence>
<evidence type="ECO:0000313" key="4">
    <source>
        <dbReference type="Proteomes" id="UP001597326"/>
    </source>
</evidence>
<dbReference type="Proteomes" id="UP001597326">
    <property type="component" value="Unassembled WGS sequence"/>
</dbReference>
<keyword evidence="1" id="KW-0472">Membrane</keyword>
<protein>
    <submittedName>
        <fullName evidence="3">DedA family protein</fullName>
    </submittedName>
</protein>
<gene>
    <name evidence="3" type="ORF">ACFSCS_07340</name>
</gene>
<evidence type="ECO:0000256" key="1">
    <source>
        <dbReference type="SAM" id="Phobius"/>
    </source>
</evidence>
<name>A0ABW4RVB9_9ACTN</name>
<reference evidence="4" key="1">
    <citation type="journal article" date="2019" name="Int. J. Syst. Evol. Microbiol.">
        <title>The Global Catalogue of Microorganisms (GCM) 10K type strain sequencing project: providing services to taxonomists for standard genome sequencing and annotation.</title>
        <authorList>
            <consortium name="The Broad Institute Genomics Platform"/>
            <consortium name="The Broad Institute Genome Sequencing Center for Infectious Disease"/>
            <person name="Wu L."/>
            <person name="Ma J."/>
        </authorList>
    </citation>
    <scope>NUCLEOTIDE SEQUENCE [LARGE SCALE GENOMIC DNA]</scope>
    <source>
        <strain evidence="4">CAIM 431</strain>
    </source>
</reference>
<keyword evidence="1" id="KW-1133">Transmembrane helix</keyword>
<feature type="transmembrane region" description="Helical" evidence="1">
    <location>
        <begin position="135"/>
        <end position="152"/>
    </location>
</feature>